<dbReference type="AlphaFoldDB" id="A0A4D6NGE9"/>
<name>A0A4D6NGE9_VIGUN</name>
<accession>A0A4D6NGE9</accession>
<sequence length="68" mass="7608">MCDLLGVPEQAPQLRVRGVEWELSDFKVDANVPIPTQVHLAAIVRNDHRVSKILFALEQRGAPSQFCP</sequence>
<dbReference type="EMBL" id="CP039354">
    <property type="protein sequence ID" value="QCE12021.1"/>
    <property type="molecule type" value="Genomic_DNA"/>
</dbReference>
<keyword evidence="2" id="KW-1185">Reference proteome</keyword>
<protein>
    <submittedName>
        <fullName evidence="1">Uncharacterized protein</fullName>
    </submittedName>
</protein>
<reference evidence="1 2" key="1">
    <citation type="submission" date="2019-04" db="EMBL/GenBank/DDBJ databases">
        <title>An improved genome assembly and genetic linkage map for asparagus bean, Vigna unguiculata ssp. sesquipedialis.</title>
        <authorList>
            <person name="Xia Q."/>
            <person name="Zhang R."/>
            <person name="Dong Y."/>
        </authorList>
    </citation>
    <scope>NUCLEOTIDE SEQUENCE [LARGE SCALE GENOMIC DNA]</scope>
    <source>
        <tissue evidence="1">Leaf</tissue>
    </source>
</reference>
<evidence type="ECO:0000313" key="1">
    <source>
        <dbReference type="EMBL" id="QCE12021.1"/>
    </source>
</evidence>
<evidence type="ECO:0000313" key="2">
    <source>
        <dbReference type="Proteomes" id="UP000501690"/>
    </source>
</evidence>
<gene>
    <name evidence="1" type="ORF">DEO72_LG10g3260</name>
</gene>
<organism evidence="1 2">
    <name type="scientific">Vigna unguiculata</name>
    <name type="common">Cowpea</name>
    <dbReference type="NCBI Taxonomy" id="3917"/>
    <lineage>
        <taxon>Eukaryota</taxon>
        <taxon>Viridiplantae</taxon>
        <taxon>Streptophyta</taxon>
        <taxon>Embryophyta</taxon>
        <taxon>Tracheophyta</taxon>
        <taxon>Spermatophyta</taxon>
        <taxon>Magnoliopsida</taxon>
        <taxon>eudicotyledons</taxon>
        <taxon>Gunneridae</taxon>
        <taxon>Pentapetalae</taxon>
        <taxon>rosids</taxon>
        <taxon>fabids</taxon>
        <taxon>Fabales</taxon>
        <taxon>Fabaceae</taxon>
        <taxon>Papilionoideae</taxon>
        <taxon>50 kb inversion clade</taxon>
        <taxon>NPAAA clade</taxon>
        <taxon>indigoferoid/millettioid clade</taxon>
        <taxon>Phaseoleae</taxon>
        <taxon>Vigna</taxon>
    </lineage>
</organism>
<dbReference type="Proteomes" id="UP000501690">
    <property type="component" value="Linkage Group LG10"/>
</dbReference>
<proteinExistence type="predicted"/>